<dbReference type="SUPFAM" id="SSF48019">
    <property type="entry name" value="post-AAA+ oligomerization domain-like"/>
    <property type="match status" value="1"/>
</dbReference>
<dbReference type="InterPro" id="IPR005790">
    <property type="entry name" value="DNA_polIII_delta"/>
</dbReference>
<comment type="similarity">
    <text evidence="7">Belongs to the DNA polymerase HolA subunit family.</text>
</comment>
<dbReference type="InterPro" id="IPR027417">
    <property type="entry name" value="P-loop_NTPase"/>
</dbReference>
<evidence type="ECO:0000313" key="12">
    <source>
        <dbReference type="Proteomes" id="UP000032522"/>
    </source>
</evidence>
<evidence type="ECO:0000256" key="5">
    <source>
        <dbReference type="ARBA" id="ARBA00022705"/>
    </source>
</evidence>
<evidence type="ECO:0000256" key="3">
    <source>
        <dbReference type="ARBA" id="ARBA00022679"/>
    </source>
</evidence>
<dbReference type="InterPro" id="IPR010372">
    <property type="entry name" value="DNA_pol3_delta_N"/>
</dbReference>
<keyword evidence="6" id="KW-0239">DNA-directed DNA polymerase</keyword>
<evidence type="ECO:0000313" key="11">
    <source>
        <dbReference type="EMBL" id="KJE28791.1"/>
    </source>
</evidence>
<dbReference type="InterPro" id="IPR008921">
    <property type="entry name" value="DNA_pol3_clamp-load_cplx_C"/>
</dbReference>
<sequence>MLERVWGNIEKRRFSALYLLYGNEPFLLMETYERLVNAALGPEEREWNLAVYDCEETPVEAALEEAETVPFFGERRVILIKHPYFFTSEKEKEIEHDLAKLEAYLKAPSPFSIVVFFAPYEKLDERKKITKLAKEQSEVVIAAPLAEAELRAWVRRRIESQGAQASDEAIDVLLRRAGTQLSALANEIDKLALFAGPGGTVEAAAVEQLVARTPEENVFVLVEQVAKRDIPAALQTFYDLLENNEEPIKILALLAGHFRLLAQVKWLASLGYGQAQIASALKVHPFRVKLALAQAARFADGELAEAIDELADADYEVKSGAVDRRLAVELLLMRWGTRPAQAGRHGRR</sequence>
<evidence type="ECO:0000256" key="1">
    <source>
        <dbReference type="ARBA" id="ARBA00012417"/>
    </source>
</evidence>
<keyword evidence="5" id="KW-0235">DNA replication</keyword>
<dbReference type="GO" id="GO:0006261">
    <property type="term" value="P:DNA-templated DNA replication"/>
    <property type="evidence" value="ECO:0007669"/>
    <property type="project" value="TreeGrafter"/>
</dbReference>
<protein>
    <recommendedName>
        <fullName evidence="2">DNA polymerase III subunit delta</fullName>
        <ecNumber evidence="1">2.7.7.7</ecNumber>
    </recommendedName>
</protein>
<dbReference type="Pfam" id="PF21694">
    <property type="entry name" value="DNA_pol3_delta_C"/>
    <property type="match status" value="1"/>
</dbReference>
<proteinExistence type="inferred from homology"/>
<feature type="domain" description="DNA polymerase III delta subunit-like C-terminal" evidence="10">
    <location>
        <begin position="215"/>
        <end position="334"/>
    </location>
</feature>
<organism evidence="11 12">
    <name type="scientific">Geobacillus kaustophilus</name>
    <dbReference type="NCBI Taxonomy" id="1462"/>
    <lineage>
        <taxon>Bacteria</taxon>
        <taxon>Bacillati</taxon>
        <taxon>Bacillota</taxon>
        <taxon>Bacilli</taxon>
        <taxon>Bacillales</taxon>
        <taxon>Anoxybacillaceae</taxon>
        <taxon>Geobacillus</taxon>
        <taxon>Geobacillus thermoleovorans group</taxon>
    </lineage>
</organism>
<evidence type="ECO:0000256" key="6">
    <source>
        <dbReference type="ARBA" id="ARBA00022932"/>
    </source>
</evidence>
<evidence type="ECO:0000256" key="2">
    <source>
        <dbReference type="ARBA" id="ARBA00017703"/>
    </source>
</evidence>
<evidence type="ECO:0000256" key="7">
    <source>
        <dbReference type="ARBA" id="ARBA00034754"/>
    </source>
</evidence>
<gene>
    <name evidence="11" type="primary">holA</name>
    <name evidence="11" type="ORF">LG52_485</name>
</gene>
<evidence type="ECO:0000256" key="8">
    <source>
        <dbReference type="ARBA" id="ARBA00049244"/>
    </source>
</evidence>
<keyword evidence="4 11" id="KW-0548">Nucleotidyltransferase</keyword>
<dbReference type="EMBL" id="JYBP01000003">
    <property type="protein sequence ID" value="KJE28791.1"/>
    <property type="molecule type" value="Genomic_DNA"/>
</dbReference>
<dbReference type="GO" id="GO:0003677">
    <property type="term" value="F:DNA binding"/>
    <property type="evidence" value="ECO:0007669"/>
    <property type="project" value="InterPro"/>
</dbReference>
<dbReference type="PANTHER" id="PTHR34388">
    <property type="entry name" value="DNA POLYMERASE III SUBUNIT DELTA"/>
    <property type="match status" value="1"/>
</dbReference>
<evidence type="ECO:0000256" key="4">
    <source>
        <dbReference type="ARBA" id="ARBA00022695"/>
    </source>
</evidence>
<dbReference type="Pfam" id="PF06144">
    <property type="entry name" value="DNA_pol3_delta"/>
    <property type="match status" value="1"/>
</dbReference>
<dbReference type="GO" id="GO:0003887">
    <property type="term" value="F:DNA-directed DNA polymerase activity"/>
    <property type="evidence" value="ECO:0007669"/>
    <property type="project" value="UniProtKB-KW"/>
</dbReference>
<dbReference type="Proteomes" id="UP000032522">
    <property type="component" value="Unassembled WGS sequence"/>
</dbReference>
<feature type="domain" description="DNA polymerase III delta N-terminal" evidence="9">
    <location>
        <begin position="18"/>
        <end position="140"/>
    </location>
</feature>
<dbReference type="PANTHER" id="PTHR34388:SF1">
    <property type="entry name" value="DNA POLYMERASE III SUBUNIT DELTA"/>
    <property type="match status" value="1"/>
</dbReference>
<accession>A0A0D8BX73</accession>
<evidence type="ECO:0000259" key="10">
    <source>
        <dbReference type="Pfam" id="PF21694"/>
    </source>
</evidence>
<dbReference type="RefSeq" id="WP_044730781.1">
    <property type="nucleotide sequence ID" value="NZ_JYBP01000003.1"/>
</dbReference>
<dbReference type="InterPro" id="IPR048466">
    <property type="entry name" value="DNA_pol3_delta-like_C"/>
</dbReference>
<dbReference type="PATRIC" id="fig|1462.6.peg.617"/>
<dbReference type="GO" id="GO:0009360">
    <property type="term" value="C:DNA polymerase III complex"/>
    <property type="evidence" value="ECO:0007669"/>
    <property type="project" value="InterPro"/>
</dbReference>
<dbReference type="Gene3D" id="1.20.272.10">
    <property type="match status" value="1"/>
</dbReference>
<dbReference type="Gene3D" id="1.10.8.60">
    <property type="match status" value="1"/>
</dbReference>
<reference evidence="11 12" key="1">
    <citation type="submission" date="2015-01" db="EMBL/GenBank/DDBJ databases">
        <authorList>
            <person name="Filippidou S."/>
            <person name="Jeanneret N."/>
            <person name="Russel-Delif L."/>
            <person name="Junier T."/>
            <person name="Wunderlin T."/>
            <person name="Molina V."/>
            <person name="Johnson S.L."/>
            <person name="Davenport K.W."/>
            <person name="Chain P.S."/>
            <person name="Dorador C."/>
            <person name="Junier P."/>
        </authorList>
    </citation>
    <scope>NUCLEOTIDE SEQUENCE [LARGE SCALE GENOMIC DNA]</scope>
    <source>
        <strain evidence="11 12">Et7/4</strain>
    </source>
</reference>
<dbReference type="Gene3D" id="3.40.50.300">
    <property type="entry name" value="P-loop containing nucleotide triphosphate hydrolases"/>
    <property type="match status" value="1"/>
</dbReference>
<dbReference type="AlphaFoldDB" id="A0A0D8BX73"/>
<comment type="caution">
    <text evidence="11">The sequence shown here is derived from an EMBL/GenBank/DDBJ whole genome shotgun (WGS) entry which is preliminary data.</text>
</comment>
<name>A0A0D8BX73_GEOKU</name>
<dbReference type="EC" id="2.7.7.7" evidence="1"/>
<comment type="catalytic activity">
    <reaction evidence="8">
        <text>DNA(n) + a 2'-deoxyribonucleoside 5'-triphosphate = DNA(n+1) + diphosphate</text>
        <dbReference type="Rhea" id="RHEA:22508"/>
        <dbReference type="Rhea" id="RHEA-COMP:17339"/>
        <dbReference type="Rhea" id="RHEA-COMP:17340"/>
        <dbReference type="ChEBI" id="CHEBI:33019"/>
        <dbReference type="ChEBI" id="CHEBI:61560"/>
        <dbReference type="ChEBI" id="CHEBI:173112"/>
        <dbReference type="EC" id="2.7.7.7"/>
    </reaction>
</comment>
<dbReference type="NCBIfam" id="TIGR01128">
    <property type="entry name" value="holA"/>
    <property type="match status" value="1"/>
</dbReference>
<dbReference type="SUPFAM" id="SSF52540">
    <property type="entry name" value="P-loop containing nucleoside triphosphate hydrolases"/>
    <property type="match status" value="1"/>
</dbReference>
<keyword evidence="3 11" id="KW-0808">Transferase</keyword>
<dbReference type="OrthoDB" id="9775929at2"/>
<evidence type="ECO:0000259" key="9">
    <source>
        <dbReference type="Pfam" id="PF06144"/>
    </source>
</evidence>